<organism evidence="1">
    <name type="scientific">Amphimedon queenslandica</name>
    <name type="common">Sponge</name>
    <dbReference type="NCBI Taxonomy" id="400682"/>
    <lineage>
        <taxon>Eukaryota</taxon>
        <taxon>Metazoa</taxon>
        <taxon>Porifera</taxon>
        <taxon>Demospongiae</taxon>
        <taxon>Heteroscleromorpha</taxon>
        <taxon>Haplosclerida</taxon>
        <taxon>Niphatidae</taxon>
        <taxon>Amphimedon</taxon>
    </lineage>
</organism>
<name>A0A1X7UP80_AMPQE</name>
<dbReference type="AlphaFoldDB" id="A0A1X7UP80"/>
<dbReference type="InParanoid" id="A0A1X7UP80"/>
<dbReference type="Pfam" id="PF05380">
    <property type="entry name" value="Peptidase_A17"/>
    <property type="match status" value="1"/>
</dbReference>
<evidence type="ECO:0000313" key="1">
    <source>
        <dbReference type="EnsemblMetazoa" id="Aqu2.1.29800_001"/>
    </source>
</evidence>
<dbReference type="EnsemblMetazoa" id="Aqu2.1.29800_001">
    <property type="protein sequence ID" value="Aqu2.1.29800_001"/>
    <property type="gene ID" value="Aqu2.1.29800"/>
</dbReference>
<dbReference type="InterPro" id="IPR008042">
    <property type="entry name" value="Retrotrans_Pao"/>
</dbReference>
<sequence length="150" mass="17360">MVLHHLQENYIVLGIVWDPKRDVLIMDLRSIAAETNIHNPTKRHVAGVISIVYDPVGIVSPVTIKLKILLQDLHCAMIDWNQELSRELLYKWIGLITEIMKIEPVLIPRCYYKQLSLKTDVQWRLRGFSNASTRAYAAVVYLECCTEEEI</sequence>
<protein>
    <submittedName>
        <fullName evidence="1">Uncharacterized protein</fullName>
    </submittedName>
</protein>
<dbReference type="PANTHER" id="PTHR47331:SF5">
    <property type="entry name" value="RIBONUCLEASE H"/>
    <property type="match status" value="1"/>
</dbReference>
<reference evidence="1" key="1">
    <citation type="submission" date="2017-05" db="UniProtKB">
        <authorList>
            <consortium name="EnsemblMetazoa"/>
        </authorList>
    </citation>
    <scope>IDENTIFICATION</scope>
</reference>
<dbReference type="OMA" id="VYLECCT"/>
<dbReference type="eggNOG" id="KOG0017">
    <property type="taxonomic scope" value="Eukaryota"/>
</dbReference>
<accession>A0A1X7UP80</accession>
<proteinExistence type="predicted"/>
<dbReference type="PANTHER" id="PTHR47331">
    <property type="entry name" value="PHD-TYPE DOMAIN-CONTAINING PROTEIN"/>
    <property type="match status" value="1"/>
</dbReference>